<gene>
    <name evidence="1" type="ORF">RRG08_016055</name>
</gene>
<protein>
    <submittedName>
        <fullName evidence="1">Uncharacterized protein</fullName>
    </submittedName>
</protein>
<organism evidence="1 2">
    <name type="scientific">Elysia crispata</name>
    <name type="common">lettuce slug</name>
    <dbReference type="NCBI Taxonomy" id="231223"/>
    <lineage>
        <taxon>Eukaryota</taxon>
        <taxon>Metazoa</taxon>
        <taxon>Spiralia</taxon>
        <taxon>Lophotrochozoa</taxon>
        <taxon>Mollusca</taxon>
        <taxon>Gastropoda</taxon>
        <taxon>Heterobranchia</taxon>
        <taxon>Euthyneura</taxon>
        <taxon>Panpulmonata</taxon>
        <taxon>Sacoglossa</taxon>
        <taxon>Placobranchoidea</taxon>
        <taxon>Plakobranchidae</taxon>
        <taxon>Elysia</taxon>
    </lineage>
</organism>
<proteinExistence type="predicted"/>
<evidence type="ECO:0000313" key="2">
    <source>
        <dbReference type="Proteomes" id="UP001283361"/>
    </source>
</evidence>
<name>A0AAE0ZNV8_9GAST</name>
<accession>A0AAE0ZNV8</accession>
<sequence length="84" mass="8715">MQSITATRLGCNPSVADHDKVAPCHWSLGYTERFPLPLPVAGTSFHGAPAAPRVSGFVPHGFPLILMGLTVTPDMGSMVSVAAA</sequence>
<keyword evidence="2" id="KW-1185">Reference proteome</keyword>
<dbReference type="Proteomes" id="UP001283361">
    <property type="component" value="Unassembled WGS sequence"/>
</dbReference>
<evidence type="ECO:0000313" key="1">
    <source>
        <dbReference type="EMBL" id="KAK3772642.1"/>
    </source>
</evidence>
<comment type="caution">
    <text evidence="1">The sequence shown here is derived from an EMBL/GenBank/DDBJ whole genome shotgun (WGS) entry which is preliminary data.</text>
</comment>
<dbReference type="EMBL" id="JAWDGP010003608">
    <property type="protein sequence ID" value="KAK3772642.1"/>
    <property type="molecule type" value="Genomic_DNA"/>
</dbReference>
<reference evidence="1" key="1">
    <citation type="journal article" date="2023" name="G3 (Bethesda)">
        <title>A reference genome for the long-term kleptoplast-retaining sea slug Elysia crispata morphotype clarki.</title>
        <authorList>
            <person name="Eastman K.E."/>
            <person name="Pendleton A.L."/>
            <person name="Shaikh M.A."/>
            <person name="Suttiyut T."/>
            <person name="Ogas R."/>
            <person name="Tomko P."/>
            <person name="Gavelis G."/>
            <person name="Widhalm J.R."/>
            <person name="Wisecaver J.H."/>
        </authorList>
    </citation>
    <scope>NUCLEOTIDE SEQUENCE</scope>
    <source>
        <strain evidence="1">ECLA1</strain>
    </source>
</reference>
<dbReference type="AlphaFoldDB" id="A0AAE0ZNV8"/>